<reference evidence="3 4" key="1">
    <citation type="submission" date="2020-04" db="EMBL/GenBank/DDBJ databases">
        <title>Ramlibacter sp. G-1-2-2 isolated from soil.</title>
        <authorList>
            <person name="Dahal R.H."/>
        </authorList>
    </citation>
    <scope>NUCLEOTIDE SEQUENCE [LARGE SCALE GENOMIC DNA]</scope>
    <source>
        <strain evidence="3 4">G-1-2-2</strain>
    </source>
</reference>
<dbReference type="PANTHER" id="PTHR43296:SF2">
    <property type="entry name" value="PEROXISOMAL 2,4-DIENOYL-COA REDUCTASE [(3E)-ENOYL-COA-PRODUCING]"/>
    <property type="match status" value="1"/>
</dbReference>
<dbReference type="GO" id="GO:0009062">
    <property type="term" value="P:fatty acid catabolic process"/>
    <property type="evidence" value="ECO:0007669"/>
    <property type="project" value="InterPro"/>
</dbReference>
<dbReference type="Pfam" id="PF13561">
    <property type="entry name" value="adh_short_C2"/>
    <property type="match status" value="1"/>
</dbReference>
<dbReference type="Gene3D" id="3.40.50.720">
    <property type="entry name" value="NAD(P)-binding Rossmann-like Domain"/>
    <property type="match status" value="1"/>
</dbReference>
<protein>
    <submittedName>
        <fullName evidence="3">SDR family oxidoreductase</fullName>
    </submittedName>
</protein>
<organism evidence="3 4">
    <name type="scientific">Ramlibacter agri</name>
    <dbReference type="NCBI Taxonomy" id="2728837"/>
    <lineage>
        <taxon>Bacteria</taxon>
        <taxon>Pseudomonadati</taxon>
        <taxon>Pseudomonadota</taxon>
        <taxon>Betaproteobacteria</taxon>
        <taxon>Burkholderiales</taxon>
        <taxon>Comamonadaceae</taxon>
        <taxon>Ramlibacter</taxon>
    </lineage>
</organism>
<name>A0A848HCQ3_9BURK</name>
<evidence type="ECO:0000256" key="1">
    <source>
        <dbReference type="ARBA" id="ARBA00022857"/>
    </source>
</evidence>
<proteinExistence type="predicted"/>
<evidence type="ECO:0000313" key="4">
    <source>
        <dbReference type="Proteomes" id="UP000541185"/>
    </source>
</evidence>
<sequence length="295" mass="30855">MQLDRLVFKPSLLRGQRVLVTGGGTGLGRVMAEACLSLGAEVYVCGRRGEVAQEAAREMMEAHGGKAVGLACDIRQPEAIAALLDAIWADGGPLTSLVNNAAGNFVARTEDISVRGFDAISNIVFRGTFQVTQQCGKRWLAQGCPGTVVSIVTSWVWNGCAFAVPSAMSKAGVATMTQSLAVEWGGRGIRLNAIAPGLFPTEGMLARLDPNGNTYDPAGTNPMKRAGQMHELANLAVFLLGPGSEFLNGQTIAIDGAQYQASGGNFAHLAGWTDADWQQAQAAIPRRGGPQATAA</sequence>
<keyword evidence="1" id="KW-0521">NADP</keyword>
<evidence type="ECO:0000256" key="2">
    <source>
        <dbReference type="ARBA" id="ARBA00023002"/>
    </source>
</evidence>
<dbReference type="AlphaFoldDB" id="A0A848HCQ3"/>
<dbReference type="EMBL" id="JABBFX010000003">
    <property type="protein sequence ID" value="NML47250.1"/>
    <property type="molecule type" value="Genomic_DNA"/>
</dbReference>
<accession>A0A848HCQ3</accession>
<evidence type="ECO:0000313" key="3">
    <source>
        <dbReference type="EMBL" id="NML47250.1"/>
    </source>
</evidence>
<dbReference type="PRINTS" id="PR00081">
    <property type="entry name" value="GDHRDH"/>
</dbReference>
<gene>
    <name evidence="3" type="ORF">HHL11_26115</name>
</gene>
<dbReference type="SUPFAM" id="SSF51735">
    <property type="entry name" value="NAD(P)-binding Rossmann-fold domains"/>
    <property type="match status" value="1"/>
</dbReference>
<dbReference type="InterPro" id="IPR045017">
    <property type="entry name" value="DECR2-like"/>
</dbReference>
<dbReference type="InterPro" id="IPR002347">
    <property type="entry name" value="SDR_fam"/>
</dbReference>
<dbReference type="GO" id="GO:0008670">
    <property type="term" value="F:2,4-dienoyl-CoA reductase (NADPH) activity"/>
    <property type="evidence" value="ECO:0007669"/>
    <property type="project" value="InterPro"/>
</dbReference>
<keyword evidence="4" id="KW-1185">Reference proteome</keyword>
<keyword evidence="2" id="KW-0560">Oxidoreductase</keyword>
<comment type="caution">
    <text evidence="3">The sequence shown here is derived from an EMBL/GenBank/DDBJ whole genome shotgun (WGS) entry which is preliminary data.</text>
</comment>
<dbReference type="RefSeq" id="WP_169421531.1">
    <property type="nucleotide sequence ID" value="NZ_JABBFX010000003.1"/>
</dbReference>
<dbReference type="PANTHER" id="PTHR43296">
    <property type="entry name" value="PEROXISOMAL 2,4-DIENOYL-COA REDUCTASE"/>
    <property type="match status" value="1"/>
</dbReference>
<dbReference type="Proteomes" id="UP000541185">
    <property type="component" value="Unassembled WGS sequence"/>
</dbReference>
<dbReference type="InterPro" id="IPR036291">
    <property type="entry name" value="NAD(P)-bd_dom_sf"/>
</dbReference>